<protein>
    <submittedName>
        <fullName evidence="1">Uncharacterized protein</fullName>
    </submittedName>
</protein>
<name>A0A645DNR1_9ZZZZ</name>
<organism evidence="1">
    <name type="scientific">bioreactor metagenome</name>
    <dbReference type="NCBI Taxonomy" id="1076179"/>
    <lineage>
        <taxon>unclassified sequences</taxon>
        <taxon>metagenomes</taxon>
        <taxon>ecological metagenomes</taxon>
    </lineage>
</organism>
<comment type="caution">
    <text evidence="1">The sequence shown here is derived from an EMBL/GenBank/DDBJ whole genome shotgun (WGS) entry which is preliminary data.</text>
</comment>
<dbReference type="EMBL" id="VSSQ01038049">
    <property type="protein sequence ID" value="MPM90911.1"/>
    <property type="molecule type" value="Genomic_DNA"/>
</dbReference>
<sequence length="117" mass="12860">MLAQTPLDYPLKPNKGSPAYEENIGGIDSDVFLLGMLAAALRWHIAGGAFEDLQQSLLNAFARYVSRDRHVLRLAGYLVDLVDVDNATLGAFHIVIGVLQKPENDVFNVFADITGFR</sequence>
<dbReference type="AlphaFoldDB" id="A0A645DNR1"/>
<accession>A0A645DNR1</accession>
<proteinExistence type="predicted"/>
<gene>
    <name evidence="1" type="ORF">SDC9_138034</name>
</gene>
<reference evidence="1" key="1">
    <citation type="submission" date="2019-08" db="EMBL/GenBank/DDBJ databases">
        <authorList>
            <person name="Kucharzyk K."/>
            <person name="Murdoch R.W."/>
            <person name="Higgins S."/>
            <person name="Loffler F."/>
        </authorList>
    </citation>
    <scope>NUCLEOTIDE SEQUENCE</scope>
</reference>
<evidence type="ECO:0000313" key="1">
    <source>
        <dbReference type="EMBL" id="MPM90911.1"/>
    </source>
</evidence>